<dbReference type="InterPro" id="IPR017942">
    <property type="entry name" value="Lipid-bd_serum_glycop_N"/>
</dbReference>
<dbReference type="PANTHER" id="PTHR47736">
    <property type="entry name" value="BPI FOLD-CONTAINING FAMILY A MEMBER 3"/>
    <property type="match status" value="1"/>
</dbReference>
<reference evidence="4" key="4">
    <citation type="submission" date="2025-08" db="UniProtKB">
        <authorList>
            <consortium name="Ensembl"/>
        </authorList>
    </citation>
    <scope>IDENTIFICATION</scope>
</reference>
<feature type="chain" id="PRO_5025534840" evidence="2">
    <location>
        <begin position="20"/>
        <end position="256"/>
    </location>
</feature>
<dbReference type="InParanoid" id="A0A671EP52"/>
<reference evidence="4 5" key="2">
    <citation type="journal article" date="2018" name="Annu Rev Anim Biosci">
        <title>Bat Biology, Genomes, and the Bat1K Project: To Generate Chromosome-Level Genomes for All Living Bat Species.</title>
        <authorList>
            <person name="Teeling E.C."/>
            <person name="Vernes S.C."/>
            <person name="Davalos L.M."/>
            <person name="Ray D.A."/>
            <person name="Gilbert M.T.P."/>
            <person name="Myers E."/>
        </authorList>
    </citation>
    <scope>NUCLEOTIDE SEQUENCE</scope>
</reference>
<evidence type="ECO:0000256" key="2">
    <source>
        <dbReference type="SAM" id="SignalP"/>
    </source>
</evidence>
<dbReference type="Gene3D" id="3.15.10.10">
    <property type="entry name" value="Bactericidal permeability-increasing protein, domain 1"/>
    <property type="match status" value="1"/>
</dbReference>
<reference evidence="4" key="5">
    <citation type="submission" date="2025-09" db="UniProtKB">
        <authorList>
            <consortium name="Ensembl"/>
        </authorList>
    </citation>
    <scope>IDENTIFICATION</scope>
</reference>
<dbReference type="Pfam" id="PF01273">
    <property type="entry name" value="LBP_BPI_CETP"/>
    <property type="match status" value="1"/>
</dbReference>
<dbReference type="OMA" id="TNMQLDY"/>
<dbReference type="InterPro" id="IPR032946">
    <property type="entry name" value="Bpifa3"/>
</dbReference>
<dbReference type="SUPFAM" id="SSF55394">
    <property type="entry name" value="Bactericidal permeability-increasing protein, BPI"/>
    <property type="match status" value="1"/>
</dbReference>
<keyword evidence="2" id="KW-0732">Signal</keyword>
<reference evidence="4 5" key="1">
    <citation type="journal article" date="2015" name="Annu Rev Anim Biosci">
        <title>The Genome 10K Project: a way forward.</title>
        <authorList>
            <person name="Koepfli K.P."/>
            <person name="Paten B."/>
            <person name="O'Brien S.J."/>
            <person name="Koepfli K.P."/>
            <person name="Paten B."/>
            <person name="Antunes A."/>
            <person name="Belov K."/>
            <person name="Bustamante C."/>
            <person name="Castoe T.A."/>
            <person name="Clawson H."/>
            <person name="Crawford A.J."/>
            <person name="Diekhans M."/>
            <person name="Distel D."/>
            <person name="Durbin R."/>
            <person name="Earl D."/>
            <person name="Fujita M.K."/>
            <person name="Gamble T."/>
            <person name="Georges A."/>
            <person name="Gemmell N."/>
            <person name="Gilbert M.T."/>
            <person name="Graves J.M."/>
            <person name="Green R.E."/>
            <person name="Hickey G."/>
            <person name="Jarvis E.D."/>
            <person name="Johnson W."/>
            <person name="Komissarov A."/>
            <person name="Korf I."/>
            <person name="Kuhn R."/>
            <person name="Larkin D.M."/>
            <person name="Lewin H."/>
            <person name="Lopez J.V."/>
            <person name="Ma J."/>
            <person name="Marques-Bonet T."/>
            <person name="Miller W."/>
            <person name="Murphy R."/>
            <person name="Pevzner P."/>
            <person name="Shapiro B."/>
            <person name="Steiner C."/>
            <person name="Tamazian G."/>
            <person name="Venkatesh B."/>
            <person name="Wang J."/>
            <person name="Wayne R."/>
            <person name="Wiley E."/>
            <person name="Yang H."/>
            <person name="Zhang G."/>
            <person name="Haussler D."/>
            <person name="Ryder O."/>
            <person name="O'Brien S.J."/>
        </authorList>
    </citation>
    <scope>NUCLEOTIDE SEQUENCE</scope>
</reference>
<feature type="region of interest" description="Disordered" evidence="1">
    <location>
        <begin position="236"/>
        <end position="256"/>
    </location>
</feature>
<evidence type="ECO:0000259" key="3">
    <source>
        <dbReference type="Pfam" id="PF01273"/>
    </source>
</evidence>
<sequence>MHPLWRLLVFLSLLFLSLALHKQPWPGLAKAHTDCQSTLARIIAQGLLKHNLEGQIQDIRLLDSMNALGQVAPWMVGWLIGGVPHPSALSLCSINITNIQLDDGGIQISSHKEWFLAHISLEFDIDWSLRLFNNKIAKTHAHMNLAVESWLEKDKFCWRGLAIGTCLGEPSSNHTTVLTEDISPNMKHFLHNFRENLGKVIPHLLESQACPLISEILRQLDVKLLKSLMGECLHPSTKEDSGWANGWKRPPDWGSQ</sequence>
<evidence type="ECO:0000256" key="1">
    <source>
        <dbReference type="SAM" id="MobiDB-lite"/>
    </source>
</evidence>
<dbReference type="PANTHER" id="PTHR47736:SF1">
    <property type="entry name" value="BPI FOLD-CONTAINING FAMILY A MEMBER 3"/>
    <property type="match status" value="1"/>
</dbReference>
<dbReference type="AlphaFoldDB" id="A0A671EP52"/>
<keyword evidence="5" id="KW-1185">Reference proteome</keyword>
<accession>A0A671EP52</accession>
<reference evidence="5" key="3">
    <citation type="submission" date="2018-12" db="EMBL/GenBank/DDBJ databases">
        <title>G10K-VGP greater horseshoe bat female genome, primary haplotype.</title>
        <authorList>
            <person name="Teeling E."/>
            <person name="Myers G."/>
            <person name="Vernes S."/>
            <person name="Pippel M."/>
            <person name="Winkler S."/>
            <person name="Fedrigo O."/>
            <person name="Rhie A."/>
            <person name="Koren S."/>
            <person name="Phillippy A."/>
            <person name="Lewin H."/>
            <person name="Damas J."/>
            <person name="Howe K."/>
            <person name="Mountcastle J."/>
            <person name="Jarvis E.D."/>
        </authorList>
    </citation>
    <scope>NUCLEOTIDE SEQUENCE [LARGE SCALE GENOMIC DNA]</scope>
</reference>
<dbReference type="Ensembl" id="ENSRFET00010014719.1">
    <property type="protein sequence ID" value="ENSRFEP00010013448.1"/>
    <property type="gene ID" value="ENSRFEG00010009054.1"/>
</dbReference>
<feature type="signal peptide" evidence="2">
    <location>
        <begin position="1"/>
        <end position="19"/>
    </location>
</feature>
<dbReference type="Proteomes" id="UP000472240">
    <property type="component" value="Chromosome 23"/>
</dbReference>
<evidence type="ECO:0000313" key="5">
    <source>
        <dbReference type="Proteomes" id="UP000472240"/>
    </source>
</evidence>
<dbReference type="GeneTree" id="ENSGT01100000263546"/>
<proteinExistence type="predicted"/>
<dbReference type="FunCoup" id="A0A671EP52">
    <property type="interactions" value="66"/>
</dbReference>
<name>A0A671EP52_RHIFE</name>
<dbReference type="InterPro" id="IPR017943">
    <property type="entry name" value="Bactericidal_perm-incr_a/b_dom"/>
</dbReference>
<organism evidence="4 5">
    <name type="scientific">Rhinolophus ferrumequinum</name>
    <name type="common">Greater horseshoe bat</name>
    <dbReference type="NCBI Taxonomy" id="59479"/>
    <lineage>
        <taxon>Eukaryota</taxon>
        <taxon>Metazoa</taxon>
        <taxon>Chordata</taxon>
        <taxon>Craniata</taxon>
        <taxon>Vertebrata</taxon>
        <taxon>Euteleostomi</taxon>
        <taxon>Mammalia</taxon>
        <taxon>Eutheria</taxon>
        <taxon>Laurasiatheria</taxon>
        <taxon>Chiroptera</taxon>
        <taxon>Yinpterochiroptera</taxon>
        <taxon>Rhinolophoidea</taxon>
        <taxon>Rhinolophidae</taxon>
        <taxon>Rhinolophinae</taxon>
        <taxon>Rhinolophus</taxon>
    </lineage>
</organism>
<feature type="domain" description="Lipid-binding serum glycoprotein N-terminal" evidence="3">
    <location>
        <begin position="46"/>
        <end position="220"/>
    </location>
</feature>
<evidence type="ECO:0000313" key="4">
    <source>
        <dbReference type="Ensembl" id="ENSRFEP00010013448.1"/>
    </source>
</evidence>
<dbReference type="GO" id="GO:0008289">
    <property type="term" value="F:lipid binding"/>
    <property type="evidence" value="ECO:0007669"/>
    <property type="project" value="InterPro"/>
</dbReference>
<protein>
    <submittedName>
        <fullName evidence="4">BPI fold containing family A member 3</fullName>
    </submittedName>
</protein>
<gene>
    <name evidence="4" type="primary">BPIFA3</name>
</gene>